<evidence type="ECO:0000259" key="2">
    <source>
        <dbReference type="Pfam" id="PF25954"/>
    </source>
</evidence>
<dbReference type="Pfam" id="PF25954">
    <property type="entry name" value="Beta-barrel_RND_2"/>
    <property type="match status" value="1"/>
</dbReference>
<dbReference type="InterPro" id="IPR051909">
    <property type="entry name" value="MFP_Cation_Efflux"/>
</dbReference>
<dbReference type="Proteomes" id="UP000613030">
    <property type="component" value="Unassembled WGS sequence"/>
</dbReference>
<comment type="caution">
    <text evidence="4">The sequence shown here is derived from an EMBL/GenBank/DDBJ whole genome shotgun (WGS) entry which is preliminary data.</text>
</comment>
<evidence type="ECO:0000313" key="5">
    <source>
        <dbReference type="Proteomes" id="UP000613030"/>
    </source>
</evidence>
<dbReference type="RefSeq" id="WP_202008208.1">
    <property type="nucleotide sequence ID" value="NZ_JAERRB010000002.1"/>
</dbReference>
<dbReference type="PROSITE" id="PS51257">
    <property type="entry name" value="PROKAR_LIPOPROTEIN"/>
    <property type="match status" value="1"/>
</dbReference>
<organism evidence="4 5">
    <name type="scientific">Chryseolinea lacunae</name>
    <dbReference type="NCBI Taxonomy" id="2801331"/>
    <lineage>
        <taxon>Bacteria</taxon>
        <taxon>Pseudomonadati</taxon>
        <taxon>Bacteroidota</taxon>
        <taxon>Cytophagia</taxon>
        <taxon>Cytophagales</taxon>
        <taxon>Fulvivirgaceae</taxon>
        <taxon>Chryseolinea</taxon>
    </lineage>
</organism>
<dbReference type="InterPro" id="IPR058792">
    <property type="entry name" value="Beta-barrel_RND_2"/>
</dbReference>
<feature type="domain" description="CusB-like beta-barrel" evidence="2">
    <location>
        <begin position="171"/>
        <end position="246"/>
    </location>
</feature>
<sequence length="320" mass="34971">MKRFIVMLACLGLLSCEKPKGKEAHPAVPQATVSDQGAKIVFPDDPKTLSFFATQQVKKESFTGHYSAPASVAVSIVESSEGGRRNTVLFDDSRLNSAYTQFLQHLININTYKVNLNRVKDLAEHNAATGKEVLDAETQLANEEAAITEQEASLKLAGLDPAHLKTPRKKEVWLVCEVPESQIAEIKIGTPCSVTFTAFNDQKFDTKVDGLGAEVDNITRMVKVRIVLPNPDNRFQVGMFAAASFALKSGNSMSVPMSALVNVQGKDYVFVKTDKTTFERKEILAGQQLDDKVVVLNGLEENAEVVTKGAMQLKGLSFGY</sequence>
<dbReference type="InterPro" id="IPR058649">
    <property type="entry name" value="CzcB_C"/>
</dbReference>
<reference evidence="4 5" key="1">
    <citation type="submission" date="2021-01" db="EMBL/GenBank/DDBJ databases">
        <title>Chryseolinea sp. Jin1 Genome sequencing and assembly.</title>
        <authorList>
            <person name="Kim I."/>
        </authorList>
    </citation>
    <scope>NUCLEOTIDE SEQUENCE [LARGE SCALE GENOMIC DNA]</scope>
    <source>
        <strain evidence="4 5">Jin1</strain>
    </source>
</reference>
<dbReference type="SUPFAM" id="SSF111369">
    <property type="entry name" value="HlyD-like secretion proteins"/>
    <property type="match status" value="1"/>
</dbReference>
<proteinExistence type="predicted"/>
<keyword evidence="5" id="KW-1185">Reference proteome</keyword>
<accession>A0ABS1KNL5</accession>
<keyword evidence="1" id="KW-0813">Transport</keyword>
<dbReference type="Gene3D" id="2.40.30.170">
    <property type="match status" value="1"/>
</dbReference>
<evidence type="ECO:0000256" key="1">
    <source>
        <dbReference type="ARBA" id="ARBA00022448"/>
    </source>
</evidence>
<dbReference type="PANTHER" id="PTHR30097">
    <property type="entry name" value="CATION EFFLUX SYSTEM PROTEIN CUSB"/>
    <property type="match status" value="1"/>
</dbReference>
<evidence type="ECO:0000259" key="3">
    <source>
        <dbReference type="Pfam" id="PF25975"/>
    </source>
</evidence>
<dbReference type="Pfam" id="PF25975">
    <property type="entry name" value="CzcB_C"/>
    <property type="match status" value="1"/>
</dbReference>
<dbReference type="EMBL" id="JAERRB010000002">
    <property type="protein sequence ID" value="MBL0740832.1"/>
    <property type="molecule type" value="Genomic_DNA"/>
</dbReference>
<dbReference type="Gene3D" id="2.40.420.20">
    <property type="match status" value="1"/>
</dbReference>
<name>A0ABS1KNL5_9BACT</name>
<protein>
    <submittedName>
        <fullName evidence="4">Efflux RND transporter periplasmic adaptor subunit</fullName>
    </submittedName>
</protein>
<gene>
    <name evidence="4" type="ORF">JI741_06355</name>
</gene>
<feature type="domain" description="CzcB-like C-terminal circularly permuted SH3-like" evidence="3">
    <location>
        <begin position="254"/>
        <end position="314"/>
    </location>
</feature>
<evidence type="ECO:0000313" key="4">
    <source>
        <dbReference type="EMBL" id="MBL0740832.1"/>
    </source>
</evidence>